<evidence type="ECO:0000256" key="2">
    <source>
        <dbReference type="ARBA" id="ARBA00022801"/>
    </source>
</evidence>
<dbReference type="InterPro" id="IPR013520">
    <property type="entry name" value="Ribonucl_H"/>
</dbReference>
<keyword evidence="3 5" id="KW-0269">Exonuclease</keyword>
<sequence length="223" mass="23636">MRRLAGELRRRWLLARAPAGPRRDFLAAPWPPGGLPCAAARYLALDLETTGGDPQQHEIVSLGWVCLDGPRIDLGSARRRIVRIAGAMSAESATVHAITDDEAAAGVPLDAALRELLAALAGRVLIAHYAPTERGFVDAACRRLLGGGIAIPAIDTLDIARRLMPPGQAPAPGSLRLGTLRRHYGLPRYPAHDALSDALAAAELFLAQLGAAPRPPTLAEWLA</sequence>
<evidence type="ECO:0000259" key="4">
    <source>
        <dbReference type="SMART" id="SM00479"/>
    </source>
</evidence>
<evidence type="ECO:0000256" key="3">
    <source>
        <dbReference type="ARBA" id="ARBA00022839"/>
    </source>
</evidence>
<feature type="domain" description="Exonuclease" evidence="4">
    <location>
        <begin position="41"/>
        <end position="214"/>
    </location>
</feature>
<proteinExistence type="predicted"/>
<dbReference type="PANTHER" id="PTHR30231:SF4">
    <property type="entry name" value="PROTEIN NEN2"/>
    <property type="match status" value="1"/>
</dbReference>
<dbReference type="GO" id="GO:0003676">
    <property type="term" value="F:nucleic acid binding"/>
    <property type="evidence" value="ECO:0007669"/>
    <property type="project" value="InterPro"/>
</dbReference>
<organism evidence="5 6">
    <name type="scientific">Azospira restricta</name>
    <dbReference type="NCBI Taxonomy" id="404405"/>
    <lineage>
        <taxon>Bacteria</taxon>
        <taxon>Pseudomonadati</taxon>
        <taxon>Pseudomonadota</taxon>
        <taxon>Betaproteobacteria</taxon>
        <taxon>Rhodocyclales</taxon>
        <taxon>Rhodocyclaceae</taxon>
        <taxon>Azospira</taxon>
    </lineage>
</organism>
<dbReference type="KEGG" id="ares:IWH25_11060"/>
<dbReference type="AlphaFoldDB" id="A0A974Y5V0"/>
<dbReference type="InterPro" id="IPR036397">
    <property type="entry name" value="RNaseH_sf"/>
</dbReference>
<dbReference type="InterPro" id="IPR012337">
    <property type="entry name" value="RNaseH-like_sf"/>
</dbReference>
<dbReference type="PANTHER" id="PTHR30231">
    <property type="entry name" value="DNA POLYMERASE III SUBUNIT EPSILON"/>
    <property type="match status" value="1"/>
</dbReference>
<reference evidence="5" key="1">
    <citation type="submission" date="2020-11" db="EMBL/GenBank/DDBJ databases">
        <title>Azospira restricta DSM 18626 genome sequence.</title>
        <authorList>
            <person name="Moe W.M."/>
        </authorList>
    </citation>
    <scope>NUCLEOTIDE SEQUENCE</scope>
    <source>
        <strain evidence="5">DSM 18626</strain>
    </source>
</reference>
<evidence type="ECO:0000313" key="6">
    <source>
        <dbReference type="Proteomes" id="UP000663444"/>
    </source>
</evidence>
<dbReference type="GO" id="GO:0005829">
    <property type="term" value="C:cytosol"/>
    <property type="evidence" value="ECO:0007669"/>
    <property type="project" value="TreeGrafter"/>
</dbReference>
<dbReference type="GO" id="GO:0008408">
    <property type="term" value="F:3'-5' exonuclease activity"/>
    <property type="evidence" value="ECO:0007669"/>
    <property type="project" value="TreeGrafter"/>
</dbReference>
<protein>
    <submittedName>
        <fullName evidence="5">3'-5' exonuclease</fullName>
    </submittedName>
</protein>
<dbReference type="GO" id="GO:0006259">
    <property type="term" value="P:DNA metabolic process"/>
    <property type="evidence" value="ECO:0007669"/>
    <property type="project" value="UniProtKB-ARBA"/>
</dbReference>
<keyword evidence="2" id="KW-0378">Hydrolase</keyword>
<dbReference type="Pfam" id="PF00929">
    <property type="entry name" value="RNase_T"/>
    <property type="match status" value="1"/>
</dbReference>
<accession>A0A974Y5V0</accession>
<dbReference type="SUPFAM" id="SSF53098">
    <property type="entry name" value="Ribonuclease H-like"/>
    <property type="match status" value="1"/>
</dbReference>
<name>A0A974Y5V0_9RHOO</name>
<dbReference type="Gene3D" id="3.30.420.10">
    <property type="entry name" value="Ribonuclease H-like superfamily/Ribonuclease H"/>
    <property type="match status" value="1"/>
</dbReference>
<dbReference type="CDD" id="cd06127">
    <property type="entry name" value="DEDDh"/>
    <property type="match status" value="1"/>
</dbReference>
<dbReference type="EMBL" id="CP064781">
    <property type="protein sequence ID" value="QRJ65715.1"/>
    <property type="molecule type" value="Genomic_DNA"/>
</dbReference>
<dbReference type="SMART" id="SM00479">
    <property type="entry name" value="EXOIII"/>
    <property type="match status" value="1"/>
</dbReference>
<keyword evidence="6" id="KW-1185">Reference proteome</keyword>
<keyword evidence="1" id="KW-0540">Nuclease</keyword>
<evidence type="ECO:0000313" key="5">
    <source>
        <dbReference type="EMBL" id="QRJ65715.1"/>
    </source>
</evidence>
<evidence type="ECO:0000256" key="1">
    <source>
        <dbReference type="ARBA" id="ARBA00022722"/>
    </source>
</evidence>
<dbReference type="Proteomes" id="UP000663444">
    <property type="component" value="Chromosome"/>
</dbReference>
<gene>
    <name evidence="5" type="ORF">IWH25_11060</name>
</gene>